<dbReference type="EMBL" id="QXCT01000001">
    <property type="protein sequence ID" value="MDW9252234.1"/>
    <property type="molecule type" value="Genomic_DNA"/>
</dbReference>
<dbReference type="Proteomes" id="UP001272137">
    <property type="component" value="Unassembled WGS sequence"/>
</dbReference>
<name>A0AAW9CWT4_BURTH</name>
<comment type="caution">
    <text evidence="1">The sequence shown here is derived from an EMBL/GenBank/DDBJ whole genome shotgun (WGS) entry which is preliminary data.</text>
</comment>
<gene>
    <name evidence="1" type="ORF">C7S16_5649</name>
</gene>
<accession>A0AAW9CWT4</accession>
<sequence length="64" mass="6614">MAASTASQCGALEALDELQIAGSGLGGCAFFALRRESLRVPTCAPIIVPQANARRGADARRIGR</sequence>
<organism evidence="1 2">
    <name type="scientific">Burkholderia thailandensis</name>
    <dbReference type="NCBI Taxonomy" id="57975"/>
    <lineage>
        <taxon>Bacteria</taxon>
        <taxon>Pseudomonadati</taxon>
        <taxon>Pseudomonadota</taxon>
        <taxon>Betaproteobacteria</taxon>
        <taxon>Burkholderiales</taxon>
        <taxon>Burkholderiaceae</taxon>
        <taxon>Burkholderia</taxon>
        <taxon>pseudomallei group</taxon>
    </lineage>
</organism>
<proteinExistence type="predicted"/>
<evidence type="ECO:0000313" key="2">
    <source>
        <dbReference type="Proteomes" id="UP001272137"/>
    </source>
</evidence>
<reference evidence="1" key="1">
    <citation type="submission" date="2018-08" db="EMBL/GenBank/DDBJ databases">
        <title>Identification of Burkholderia cepacia strains that express a Burkholderia pseudomallei-like capsular polysaccharide.</title>
        <authorList>
            <person name="Burtnick M.N."/>
            <person name="Vongsouvath M."/>
            <person name="Newton P."/>
            <person name="Wuthiekanun V."/>
            <person name="Limmathurotsakul D."/>
            <person name="Brett P.J."/>
            <person name="Chantratita N."/>
            <person name="Dance D.A."/>
        </authorList>
    </citation>
    <scope>NUCLEOTIDE SEQUENCE</scope>
    <source>
        <strain evidence="1">SBXCC001</strain>
    </source>
</reference>
<protein>
    <submittedName>
        <fullName evidence="1">Uncharacterized protein</fullName>
    </submittedName>
</protein>
<evidence type="ECO:0000313" key="1">
    <source>
        <dbReference type="EMBL" id="MDW9252234.1"/>
    </source>
</evidence>
<dbReference type="AlphaFoldDB" id="A0AAW9CWT4"/>